<accession>A0A238VGR0</accession>
<feature type="transmembrane region" description="Helical" evidence="6">
    <location>
        <begin position="46"/>
        <end position="68"/>
    </location>
</feature>
<keyword evidence="4 6" id="KW-0472">Membrane</keyword>
<keyword evidence="3 6" id="KW-1133">Transmembrane helix</keyword>
<feature type="domain" description="Lipopolysaccharide assembly protein A" evidence="7">
    <location>
        <begin position="44"/>
        <end position="94"/>
    </location>
</feature>
<protein>
    <recommendedName>
        <fullName evidence="7">Lipopolysaccharide assembly protein A domain-containing protein</fullName>
    </recommendedName>
</protein>
<organism evidence="8 9">
    <name type="scientific">Puniceibacterium sediminis</name>
    <dbReference type="NCBI Taxonomy" id="1608407"/>
    <lineage>
        <taxon>Bacteria</taxon>
        <taxon>Pseudomonadati</taxon>
        <taxon>Pseudomonadota</taxon>
        <taxon>Alphaproteobacteria</taxon>
        <taxon>Rhodobacterales</taxon>
        <taxon>Paracoccaceae</taxon>
        <taxon>Puniceibacterium</taxon>
    </lineage>
</organism>
<evidence type="ECO:0000256" key="6">
    <source>
        <dbReference type="SAM" id="Phobius"/>
    </source>
</evidence>
<evidence type="ECO:0000259" key="7">
    <source>
        <dbReference type="Pfam" id="PF06305"/>
    </source>
</evidence>
<reference evidence="8 9" key="1">
    <citation type="submission" date="2017-06" db="EMBL/GenBank/DDBJ databases">
        <authorList>
            <person name="Kim H.J."/>
            <person name="Triplett B.A."/>
        </authorList>
    </citation>
    <scope>NUCLEOTIDE SEQUENCE [LARGE SCALE GENOMIC DNA]</scope>
    <source>
        <strain evidence="8 9">DSM 29052</strain>
    </source>
</reference>
<proteinExistence type="predicted"/>
<dbReference type="Pfam" id="PF06305">
    <property type="entry name" value="LapA_dom"/>
    <property type="match status" value="1"/>
</dbReference>
<keyword evidence="2 6" id="KW-0812">Transmembrane</keyword>
<evidence type="ECO:0000313" key="9">
    <source>
        <dbReference type="Proteomes" id="UP000198417"/>
    </source>
</evidence>
<evidence type="ECO:0000256" key="2">
    <source>
        <dbReference type="ARBA" id="ARBA00022692"/>
    </source>
</evidence>
<evidence type="ECO:0000256" key="5">
    <source>
        <dbReference type="SAM" id="Coils"/>
    </source>
</evidence>
<name>A0A238VGR0_9RHOB</name>
<evidence type="ECO:0000313" key="8">
    <source>
        <dbReference type="EMBL" id="SNR33592.1"/>
    </source>
</evidence>
<gene>
    <name evidence="8" type="ORF">SAMN06265370_102154</name>
</gene>
<keyword evidence="1" id="KW-1003">Cell membrane</keyword>
<evidence type="ECO:0000256" key="1">
    <source>
        <dbReference type="ARBA" id="ARBA00022475"/>
    </source>
</evidence>
<dbReference type="AlphaFoldDB" id="A0A238VGR0"/>
<sequence length="116" mass="13162">MRYIRYAFLACLAIVLVSVALANRGFVTLQLLPGDLSVLLGMQKTMQLPLFIVIFGGIVAGLLIGFFWEWLREHKHRAEAARRQAEVKRLERELRRVKGQRDAGKDEVLALLDQAS</sequence>
<feature type="coiled-coil region" evidence="5">
    <location>
        <begin position="71"/>
        <end position="107"/>
    </location>
</feature>
<evidence type="ECO:0000256" key="4">
    <source>
        <dbReference type="ARBA" id="ARBA00023136"/>
    </source>
</evidence>
<dbReference type="OrthoDB" id="7689797at2"/>
<evidence type="ECO:0000256" key="3">
    <source>
        <dbReference type="ARBA" id="ARBA00022989"/>
    </source>
</evidence>
<keyword evidence="5" id="KW-0175">Coiled coil</keyword>
<keyword evidence="9" id="KW-1185">Reference proteome</keyword>
<dbReference type="Proteomes" id="UP000198417">
    <property type="component" value="Unassembled WGS sequence"/>
</dbReference>
<dbReference type="InterPro" id="IPR010445">
    <property type="entry name" value="LapA_dom"/>
</dbReference>
<dbReference type="GO" id="GO:0005886">
    <property type="term" value="C:plasma membrane"/>
    <property type="evidence" value="ECO:0007669"/>
    <property type="project" value="InterPro"/>
</dbReference>
<dbReference type="EMBL" id="FZNN01000002">
    <property type="protein sequence ID" value="SNR33592.1"/>
    <property type="molecule type" value="Genomic_DNA"/>
</dbReference>
<dbReference type="RefSeq" id="WP_089269120.1">
    <property type="nucleotide sequence ID" value="NZ_FZNN01000002.1"/>
</dbReference>